<feature type="non-terminal residue" evidence="2">
    <location>
        <position position="1"/>
    </location>
</feature>
<name>A0A8S2WSE5_9BILA</name>
<feature type="domain" description="VWFD" evidence="1">
    <location>
        <begin position="1"/>
        <end position="80"/>
    </location>
</feature>
<evidence type="ECO:0000313" key="2">
    <source>
        <dbReference type="EMBL" id="CAF4460282.1"/>
    </source>
</evidence>
<accession>A0A8S2WSE5</accession>
<dbReference type="PROSITE" id="PS51233">
    <property type="entry name" value="VWFD"/>
    <property type="match status" value="1"/>
</dbReference>
<feature type="non-terminal residue" evidence="2">
    <location>
        <position position="80"/>
    </location>
</feature>
<reference evidence="2" key="1">
    <citation type="submission" date="2021-02" db="EMBL/GenBank/DDBJ databases">
        <authorList>
            <person name="Nowell W R."/>
        </authorList>
    </citation>
    <scope>NUCLEOTIDE SEQUENCE</scope>
</reference>
<gene>
    <name evidence="2" type="ORF">BYL167_LOCUS34164</name>
    <name evidence="3" type="ORF">BYL167_LOCUS41558</name>
</gene>
<evidence type="ECO:0000313" key="4">
    <source>
        <dbReference type="Proteomes" id="UP000681967"/>
    </source>
</evidence>
<evidence type="ECO:0000313" key="3">
    <source>
        <dbReference type="EMBL" id="CAF4635696.1"/>
    </source>
</evidence>
<organism evidence="2 4">
    <name type="scientific">Rotaria magnacalcarata</name>
    <dbReference type="NCBI Taxonomy" id="392030"/>
    <lineage>
        <taxon>Eukaryota</taxon>
        <taxon>Metazoa</taxon>
        <taxon>Spiralia</taxon>
        <taxon>Gnathifera</taxon>
        <taxon>Rotifera</taxon>
        <taxon>Eurotatoria</taxon>
        <taxon>Bdelloidea</taxon>
        <taxon>Philodinida</taxon>
        <taxon>Philodinidae</taxon>
        <taxon>Rotaria</taxon>
    </lineage>
</organism>
<dbReference type="Proteomes" id="UP000681967">
    <property type="component" value="Unassembled WGS sequence"/>
</dbReference>
<sequence length="80" mass="9183">TNLTNVTAYPSNLIIQRRETNFLDLYFTNGIRLKVHDQHQQTIIIQLDDNFINDQSLSGLCGDYNQKPDDDFKILATGLI</sequence>
<dbReference type="Pfam" id="PF00094">
    <property type="entry name" value="VWD"/>
    <property type="match status" value="1"/>
</dbReference>
<comment type="caution">
    <text evidence="2">The sequence shown here is derived from an EMBL/GenBank/DDBJ whole genome shotgun (WGS) entry which is preliminary data.</text>
</comment>
<proteinExistence type="predicted"/>
<dbReference type="InterPro" id="IPR001846">
    <property type="entry name" value="VWF_type-D"/>
</dbReference>
<dbReference type="AlphaFoldDB" id="A0A8S2WSE5"/>
<evidence type="ECO:0000259" key="1">
    <source>
        <dbReference type="PROSITE" id="PS51233"/>
    </source>
</evidence>
<dbReference type="EMBL" id="CAJOBH010105703">
    <property type="protein sequence ID" value="CAF4635696.1"/>
    <property type="molecule type" value="Genomic_DNA"/>
</dbReference>
<protein>
    <recommendedName>
        <fullName evidence="1">VWFD domain-containing protein</fullName>
    </recommendedName>
</protein>
<dbReference type="EMBL" id="CAJOBH010068502">
    <property type="protein sequence ID" value="CAF4460282.1"/>
    <property type="molecule type" value="Genomic_DNA"/>
</dbReference>